<dbReference type="NCBIfam" id="NF047352">
    <property type="entry name" value="P_loop_sacsin"/>
    <property type="match status" value="1"/>
</dbReference>
<dbReference type="RefSeq" id="WP_116099987.1">
    <property type="nucleotide sequence ID" value="NZ_QNVU01000064.1"/>
</dbReference>
<dbReference type="SUPFAM" id="SSF55874">
    <property type="entry name" value="ATPase domain of HSP90 chaperone/DNA topoisomerase II/histidine kinase"/>
    <property type="match status" value="1"/>
</dbReference>
<dbReference type="Pfam" id="PF13020">
    <property type="entry name" value="NOV_C"/>
    <property type="match status" value="1"/>
</dbReference>
<name>A0A3D9AI52_9FLAO</name>
<protein>
    <recommendedName>
        <fullName evidence="1">Protein NO VEIN C-terminal domain-containing protein</fullName>
    </recommendedName>
</protein>
<gene>
    <name evidence="2" type="ORF">DRF68_19300</name>
</gene>
<feature type="domain" description="Protein NO VEIN C-terminal" evidence="1">
    <location>
        <begin position="880"/>
        <end position="946"/>
    </location>
</feature>
<dbReference type="AlphaFoldDB" id="A0A3D9AI52"/>
<dbReference type="InterPro" id="IPR024975">
    <property type="entry name" value="NOV_C"/>
</dbReference>
<organism evidence="2 3">
    <name type="scientific">Candidatus Chryseobacterium massiliense</name>
    <dbReference type="NCBI Taxonomy" id="204089"/>
    <lineage>
        <taxon>Bacteria</taxon>
        <taxon>Pseudomonadati</taxon>
        <taxon>Bacteroidota</taxon>
        <taxon>Flavobacteriia</taxon>
        <taxon>Flavobacteriales</taxon>
        <taxon>Weeksellaceae</taxon>
        <taxon>Chryseobacterium group</taxon>
        <taxon>Chryseobacterium</taxon>
    </lineage>
</organism>
<evidence type="ECO:0000313" key="2">
    <source>
        <dbReference type="EMBL" id="REC41044.1"/>
    </source>
</evidence>
<keyword evidence="3" id="KW-1185">Reference proteome</keyword>
<comment type="caution">
    <text evidence="2">The sequence shown here is derived from an EMBL/GenBank/DDBJ whole genome shotgun (WGS) entry which is preliminary data.</text>
</comment>
<dbReference type="EMBL" id="QNVU01000064">
    <property type="protein sequence ID" value="REC41044.1"/>
    <property type="molecule type" value="Genomic_DNA"/>
</dbReference>
<dbReference type="InterPro" id="IPR036890">
    <property type="entry name" value="HATPase_C_sf"/>
</dbReference>
<dbReference type="Proteomes" id="UP000256924">
    <property type="component" value="Unassembled WGS sequence"/>
</dbReference>
<sequence length="1026" mass="119001">MCASYGDKRKRGFFESSANKIFTGIREIVPEYAEKRAIWELFQNALDTVKENGIIEIAKTDMGLLFKHNGRPFTDDEFGGLINQYSVGKSYGDNSEKLGQYGTGFLSTHIYGKKIFVNGSLLTDDNSYRLLKDFEIDRDAVSIDELTDKLISQDDKIETLCDDLKLAQKDHLQYTSFEYVASDKGKEHIGSMLKYVETVLPYIFCFNDKLSQVKLTYDNTTLKYQRNESSDREVSIMVNNEPIEVPILKDKENKVVVLLANEERIIDEIPKQFLFYPLMDTSSAGYNFIIHANDFKPNRERDYLHKIKENEELKIDVEINESLLKIAFELALKRINEDENVSIVDMAKISFTASDSSFEKDLKSKFIENIKDIKRLEFDGKKYALSDIEFFDETILQLHEQAKKEVYILLKQFRKIPPYDTYCILSEYINIWNKNADKNFNILSLNKIAEIVSTESGANYEFINSKESYKEFIKQIRTDVTLLNKVSLIPNMHGDFKTIENLVKWENKETLLIDIINNINASVSEKYIHDDFEFLENVNIYNRERFKEDFSKFCNELLDNLEKGKISLSSGEIKYSYLTEYLNKFIGLNRNTQLNVDLNSFYNKIYKTEPTVEGLSSPTVEMNYQPAIKLLANLYIKNIVKNDIKTNINDLREIINIMYTNANLREELLHKMECIPNQNYCLKSQSVLKKDYVKDEVFKDEWNKILGGDVRNDLVFDGFECFLQHSSSVSGAELGSQIEQKLNSERRFIPVDKNIIEVVIGLIEKISSKPDPWGIWLREINAVKEEILMYKFQDESTRQSLFSILSVKPEKINLLGELAKIDNLSDLVRAGKEKQKEESRKSNHLIYINEVGLKIQDIIESELNSSLRDTIKIIESTSDQKLTSVEEQNGQDFIIYKSDRPIYYIEVKSRWDSEGIVALSKRQVERCANNKENYAVITVNVANYKSKNKINIETVSFTELKDDISVNLDLGDEFEKLIKENRESEKTIDNTKLIEFRGHIPQKRIDTKGIPFEDFIDKLKVHMSNA</sequence>
<reference evidence="2 3" key="1">
    <citation type="journal article" date="2004" name="Emerg. Infect. Dis.">
        <title>Amoebae-resisting bacteria isolated from human nasal swabs by amoebal coculture.</title>
        <authorList>
            <person name="Greub G."/>
            <person name="La Scola B."/>
            <person name="Raoult D."/>
        </authorList>
    </citation>
    <scope>NUCLEOTIDE SEQUENCE [LARGE SCALE GENOMIC DNA]</scope>
    <source>
        <strain evidence="2 3">CCUG 51329</strain>
    </source>
</reference>
<evidence type="ECO:0000313" key="3">
    <source>
        <dbReference type="Proteomes" id="UP000256924"/>
    </source>
</evidence>
<evidence type="ECO:0000259" key="1">
    <source>
        <dbReference type="Pfam" id="PF13020"/>
    </source>
</evidence>
<proteinExistence type="predicted"/>
<accession>A0A3D9AI52</accession>